<proteinExistence type="predicted"/>
<protein>
    <submittedName>
        <fullName evidence="1">Uncharacterized protein</fullName>
    </submittedName>
</protein>
<comment type="caution">
    <text evidence="1">The sequence shown here is derived from an EMBL/GenBank/DDBJ whole genome shotgun (WGS) entry which is preliminary data.</text>
</comment>
<dbReference type="EMBL" id="VCHE01000075">
    <property type="protein sequence ID" value="KAB2572573.1"/>
    <property type="molecule type" value="Genomic_DNA"/>
</dbReference>
<dbReference type="AlphaFoldDB" id="A0A5N5D4C1"/>
<dbReference type="OrthoDB" id="5410365at2759"/>
<evidence type="ECO:0000313" key="2">
    <source>
        <dbReference type="Proteomes" id="UP000325902"/>
    </source>
</evidence>
<gene>
    <name evidence="1" type="ORF">DBV05_g8745</name>
</gene>
<reference evidence="1 2" key="1">
    <citation type="journal article" date="2019" name="Sci. Rep.">
        <title>A multi-omics analysis of the grapevine pathogen Lasiodiplodia theobromae reveals that temperature affects the expression of virulence- and pathogenicity-related genes.</title>
        <authorList>
            <person name="Felix C."/>
            <person name="Meneses R."/>
            <person name="Goncalves M.F.M."/>
            <person name="Tilleman L."/>
            <person name="Duarte A.S."/>
            <person name="Jorrin-Novo J.V."/>
            <person name="Van de Peer Y."/>
            <person name="Deforce D."/>
            <person name="Van Nieuwerburgh F."/>
            <person name="Esteves A.C."/>
            <person name="Alves A."/>
        </authorList>
    </citation>
    <scope>NUCLEOTIDE SEQUENCE [LARGE SCALE GENOMIC DNA]</scope>
    <source>
        <strain evidence="1 2">LA-SOL3</strain>
    </source>
</reference>
<name>A0A5N5D4C1_9PEZI</name>
<evidence type="ECO:0000313" key="1">
    <source>
        <dbReference type="EMBL" id="KAB2572573.1"/>
    </source>
</evidence>
<accession>A0A5N5D4C1</accession>
<dbReference type="Proteomes" id="UP000325902">
    <property type="component" value="Unassembled WGS sequence"/>
</dbReference>
<keyword evidence="2" id="KW-1185">Reference proteome</keyword>
<sequence length="295" mass="32463">MPQIIAADYLRSEFSVQIGWLVTDPKNPHNDHSPYELPPPEDSIIISEQEGIFEHNRSTYSSRIQGMLTKFLSLSASNGNSNAAQLVAGRGRRYMLENSGKYFRSLLQTEPGATETKKWMEEAILNQGEDVFLVIGLATVRDGNLERYTESNSRITGEATVPLAGAVGGAAQVVVGNVSASVSHNREDGNRVRFTGVGEQVYAVEYRKVKFRFLRSKEIDKVEDIHKRVIGDGYTIAGFLADVLDHAIRDQRLLSVGGNTGKPSTFTLIDIDTLTGGTFDATTLLEGNNLECFVF</sequence>
<organism evidence="1 2">
    <name type="scientific">Lasiodiplodia theobromae</name>
    <dbReference type="NCBI Taxonomy" id="45133"/>
    <lineage>
        <taxon>Eukaryota</taxon>
        <taxon>Fungi</taxon>
        <taxon>Dikarya</taxon>
        <taxon>Ascomycota</taxon>
        <taxon>Pezizomycotina</taxon>
        <taxon>Dothideomycetes</taxon>
        <taxon>Dothideomycetes incertae sedis</taxon>
        <taxon>Botryosphaeriales</taxon>
        <taxon>Botryosphaeriaceae</taxon>
        <taxon>Lasiodiplodia</taxon>
    </lineage>
</organism>